<evidence type="ECO:0000313" key="3">
    <source>
        <dbReference type="EMBL" id="TVY86140.1"/>
    </source>
</evidence>
<evidence type="ECO:0000259" key="2">
    <source>
        <dbReference type="PROSITE" id="PS50048"/>
    </source>
</evidence>
<dbReference type="GO" id="GO:0000981">
    <property type="term" value="F:DNA-binding transcription factor activity, RNA polymerase II-specific"/>
    <property type="evidence" value="ECO:0007669"/>
    <property type="project" value="InterPro"/>
</dbReference>
<name>A0A559LZL2_9HELO</name>
<dbReference type="SMART" id="SM00066">
    <property type="entry name" value="GAL4"/>
    <property type="match status" value="1"/>
</dbReference>
<evidence type="ECO:0000256" key="1">
    <source>
        <dbReference type="ARBA" id="ARBA00023242"/>
    </source>
</evidence>
<feature type="non-terminal residue" evidence="3">
    <location>
        <position position="442"/>
    </location>
</feature>
<dbReference type="AlphaFoldDB" id="A0A559LZL2"/>
<dbReference type="GO" id="GO:0008270">
    <property type="term" value="F:zinc ion binding"/>
    <property type="evidence" value="ECO:0007669"/>
    <property type="project" value="InterPro"/>
</dbReference>
<evidence type="ECO:0000313" key="4">
    <source>
        <dbReference type="Proteomes" id="UP000315522"/>
    </source>
</evidence>
<proteinExistence type="predicted"/>
<dbReference type="CDD" id="cd12148">
    <property type="entry name" value="fungal_TF_MHR"/>
    <property type="match status" value="1"/>
</dbReference>
<dbReference type="PROSITE" id="PS50048">
    <property type="entry name" value="ZN2_CY6_FUNGAL_2"/>
    <property type="match status" value="1"/>
</dbReference>
<dbReference type="PANTHER" id="PTHR31668:SF20">
    <property type="entry name" value="ZN(II)2CYS6 TRANSCRIPTION FACTOR (EUROFUNG)"/>
    <property type="match status" value="1"/>
</dbReference>
<gene>
    <name evidence="3" type="primary">MAL13</name>
    <name evidence="3" type="ORF">LAWI1_G008242</name>
</gene>
<keyword evidence="1" id="KW-0539">Nucleus</keyword>
<dbReference type="InterPro" id="IPR050797">
    <property type="entry name" value="Carb_Metab_Trans_Reg"/>
</dbReference>
<keyword evidence="4" id="KW-1185">Reference proteome</keyword>
<dbReference type="EMBL" id="QGML01004149">
    <property type="protein sequence ID" value="TVY86140.1"/>
    <property type="molecule type" value="Genomic_DNA"/>
</dbReference>
<protein>
    <submittedName>
        <fullName evidence="3">Maltose fermentation regulatory protein</fullName>
    </submittedName>
</protein>
<reference evidence="3 4" key="1">
    <citation type="submission" date="2018-05" db="EMBL/GenBank/DDBJ databases">
        <title>Genome sequencing and assembly of the regulated plant pathogen Lachnellula willkommii and related sister species for the development of diagnostic species identification markers.</title>
        <authorList>
            <person name="Giroux E."/>
            <person name="Bilodeau G."/>
        </authorList>
    </citation>
    <scope>NUCLEOTIDE SEQUENCE [LARGE SCALE GENOMIC DNA]</scope>
    <source>
        <strain evidence="3 4">CBS 172.35</strain>
    </source>
</reference>
<accession>A0A559LZL2</accession>
<dbReference type="PROSITE" id="PS00463">
    <property type="entry name" value="ZN2_CY6_FUNGAL_1"/>
    <property type="match status" value="1"/>
</dbReference>
<dbReference type="InterPro" id="IPR036864">
    <property type="entry name" value="Zn2-C6_fun-type_DNA-bd_sf"/>
</dbReference>
<dbReference type="Pfam" id="PF00172">
    <property type="entry name" value="Zn_clus"/>
    <property type="match status" value="1"/>
</dbReference>
<dbReference type="InterPro" id="IPR001138">
    <property type="entry name" value="Zn2Cys6_DnaBD"/>
</dbReference>
<dbReference type="Gene3D" id="4.10.240.10">
    <property type="entry name" value="Zn(2)-C6 fungal-type DNA-binding domain"/>
    <property type="match status" value="1"/>
</dbReference>
<comment type="caution">
    <text evidence="3">The sequence shown here is derived from an EMBL/GenBank/DDBJ whole genome shotgun (WGS) entry which is preliminary data.</text>
</comment>
<sequence>MSSSSASSVKRACDACHRRKVKCDGINPCRNCSSAQLSCTYHAIPQKKGPKGSRAKVISELRETQRQTTLSSKVANRLHGVTSPPCSPTLAPTPGLLTSDMIKDCIDFFFANMYPTLPILHRGRLEQQAQYADQNVDTYCLLTSLCAFMMIQPGMAIPGDPLGLDNLPGANLVSGNLLMEETLRVRKSYDHLEAPTLNSLATSFFLFGCYFGLDLHNKAWFHLREATTLLMLLNRRGGEGYTGCSLSLKGMPYPIPIASSPILTPNRAYALQRHRPLSLQATISLPTQNDDPSDTQAEHLHGFLHLVNLFRPFDEGFMALWNKTRTDCSAAYLGALQKQLNDALPTYLNSTENQTADLRTSQQWLRTMVWQLSIQNGYLSSGHEDRSMTFQYPVEIARDLLSMTSQFSQQSMEVHGMGLIEKLFDVACSLTDVLSLLPPNPD</sequence>
<dbReference type="CDD" id="cd00067">
    <property type="entry name" value="GAL4"/>
    <property type="match status" value="1"/>
</dbReference>
<feature type="domain" description="Zn(2)-C6 fungal-type" evidence="2">
    <location>
        <begin position="12"/>
        <end position="41"/>
    </location>
</feature>
<dbReference type="SUPFAM" id="SSF57701">
    <property type="entry name" value="Zn2/Cys6 DNA-binding domain"/>
    <property type="match status" value="1"/>
</dbReference>
<dbReference type="PANTHER" id="PTHR31668">
    <property type="entry name" value="GLUCOSE TRANSPORT TRANSCRIPTION REGULATOR RGT1-RELATED-RELATED"/>
    <property type="match status" value="1"/>
</dbReference>
<organism evidence="3 4">
    <name type="scientific">Lachnellula willkommii</name>
    <dbReference type="NCBI Taxonomy" id="215461"/>
    <lineage>
        <taxon>Eukaryota</taxon>
        <taxon>Fungi</taxon>
        <taxon>Dikarya</taxon>
        <taxon>Ascomycota</taxon>
        <taxon>Pezizomycotina</taxon>
        <taxon>Leotiomycetes</taxon>
        <taxon>Helotiales</taxon>
        <taxon>Lachnaceae</taxon>
        <taxon>Lachnellula</taxon>
    </lineage>
</organism>
<dbReference type="Proteomes" id="UP000315522">
    <property type="component" value="Unassembled WGS sequence"/>
</dbReference>